<reference evidence="1 2" key="1">
    <citation type="submission" date="2013-05" db="EMBL/GenBank/DDBJ databases">
        <title>Genome sequence of Streptomyces sparsogenes DSM 40356.</title>
        <authorList>
            <person name="Coyne S."/>
            <person name="Seebeck F.P."/>
        </authorList>
    </citation>
    <scope>NUCLEOTIDE SEQUENCE [LARGE SCALE GENOMIC DNA]</scope>
    <source>
        <strain evidence="1 2">DSM 40356</strain>
    </source>
</reference>
<keyword evidence="2" id="KW-1185">Reference proteome</keyword>
<gene>
    <name evidence="1" type="ORF">SPAR_00220</name>
</gene>
<name>A0A1R1STI8_9ACTN</name>
<accession>A0A1R1STI8</accession>
<organism evidence="1 2">
    <name type="scientific">Streptomyces sparsogenes DSM 40356</name>
    <dbReference type="NCBI Taxonomy" id="1331668"/>
    <lineage>
        <taxon>Bacteria</taxon>
        <taxon>Bacillati</taxon>
        <taxon>Actinomycetota</taxon>
        <taxon>Actinomycetes</taxon>
        <taxon>Kitasatosporales</taxon>
        <taxon>Streptomycetaceae</taxon>
        <taxon>Streptomyces</taxon>
    </lineage>
</organism>
<evidence type="ECO:0000313" key="2">
    <source>
        <dbReference type="Proteomes" id="UP000186168"/>
    </source>
</evidence>
<dbReference type="EMBL" id="ASQP01000003">
    <property type="protein sequence ID" value="OMI41567.1"/>
    <property type="molecule type" value="Genomic_DNA"/>
</dbReference>
<evidence type="ECO:0000313" key="1">
    <source>
        <dbReference type="EMBL" id="OMI41567.1"/>
    </source>
</evidence>
<dbReference type="Proteomes" id="UP000186168">
    <property type="component" value="Unassembled WGS sequence"/>
</dbReference>
<proteinExistence type="predicted"/>
<protein>
    <submittedName>
        <fullName evidence="1">Uncharacterized protein</fullName>
    </submittedName>
</protein>
<comment type="caution">
    <text evidence="1">The sequence shown here is derived from an EMBL/GenBank/DDBJ whole genome shotgun (WGS) entry which is preliminary data.</text>
</comment>
<sequence>MSRRTDPTPMSAPLPEGWTYFRSKASRALGGSEPHWYATAPYHISSLPAVDGRGKLDQTVSAPTWAELHRLVAAQVDKYRTLMS</sequence>
<dbReference type="STRING" id="67365.GCA_001704635_01413"/>
<dbReference type="AlphaFoldDB" id="A0A1R1STI8"/>